<dbReference type="SUPFAM" id="SSF52768">
    <property type="entry name" value="Arginase/deacetylase"/>
    <property type="match status" value="1"/>
</dbReference>
<dbReference type="PROSITE" id="PS51409">
    <property type="entry name" value="ARGINASE_2"/>
    <property type="match status" value="1"/>
</dbReference>
<sequence length="293" mass="29906">MHRARGGRIVRAIVSPMASFLVVPQWQGSASTRAMRLVDGAEAIRGDLPSSATIVVDVPAEAGDAQDTGIRRYASVATTAERMREALLGRVGPVVTIGGDCGVEFAAVGHAIRQASAPVAVVWFDAHPDANTPSTSPSGAFCGMVLSAVLGDGVGLLSAPADERVPADRVVLAGVRSTDPGELEGLLERGARRLSVDELDPDALVAAVEATGAGSVYVHIDLDVLDPADLAGLFDPVPFGVPAARLVASLEALRARFPLAGAGLTSFAPASPTAAVDDLPTILRIVGALTRGA</sequence>
<dbReference type="GO" id="GO:0030145">
    <property type="term" value="F:manganese ion binding"/>
    <property type="evidence" value="ECO:0007669"/>
    <property type="project" value="TreeGrafter"/>
</dbReference>
<dbReference type="AlphaFoldDB" id="A0A1X7P8L7"/>
<dbReference type="PANTHER" id="PTHR43782:SF3">
    <property type="entry name" value="ARGINASE"/>
    <property type="match status" value="1"/>
</dbReference>
<evidence type="ECO:0000256" key="1">
    <source>
        <dbReference type="ARBA" id="ARBA00022723"/>
    </source>
</evidence>
<dbReference type="GO" id="GO:0004053">
    <property type="term" value="F:arginase activity"/>
    <property type="evidence" value="ECO:0007669"/>
    <property type="project" value="TreeGrafter"/>
</dbReference>
<gene>
    <name evidence="5" type="ORF">SAMN06295885_2815</name>
</gene>
<keyword evidence="6" id="KW-1185">Reference proteome</keyword>
<proteinExistence type="inferred from homology"/>
<organism evidence="5 6">
    <name type="scientific">Rathayibacter oskolensis</name>
    <dbReference type="NCBI Taxonomy" id="1891671"/>
    <lineage>
        <taxon>Bacteria</taxon>
        <taxon>Bacillati</taxon>
        <taxon>Actinomycetota</taxon>
        <taxon>Actinomycetes</taxon>
        <taxon>Micrococcales</taxon>
        <taxon>Microbacteriaceae</taxon>
        <taxon>Rathayibacter</taxon>
    </lineage>
</organism>
<evidence type="ECO:0000256" key="3">
    <source>
        <dbReference type="ARBA" id="ARBA00023211"/>
    </source>
</evidence>
<dbReference type="Pfam" id="PF00491">
    <property type="entry name" value="Arginase"/>
    <property type="match status" value="1"/>
</dbReference>
<dbReference type="InterPro" id="IPR023696">
    <property type="entry name" value="Ureohydrolase_dom_sf"/>
</dbReference>
<dbReference type="Gene3D" id="3.40.800.10">
    <property type="entry name" value="Ureohydrolase domain"/>
    <property type="match status" value="1"/>
</dbReference>
<dbReference type="PANTHER" id="PTHR43782">
    <property type="entry name" value="ARGINASE"/>
    <property type="match status" value="1"/>
</dbReference>
<keyword evidence="2" id="KW-0378">Hydrolase</keyword>
<name>A0A1X7P8L7_9MICO</name>
<dbReference type="STRING" id="1891671.SAMN06295885_2815"/>
<comment type="similarity">
    <text evidence="4">Belongs to the arginase family.</text>
</comment>
<dbReference type="Proteomes" id="UP000193711">
    <property type="component" value="Unassembled WGS sequence"/>
</dbReference>
<dbReference type="PRINTS" id="PR00116">
    <property type="entry name" value="ARGINASE"/>
</dbReference>
<protein>
    <submittedName>
        <fullName evidence="5">Arginase</fullName>
    </submittedName>
</protein>
<keyword evidence="3" id="KW-0464">Manganese</keyword>
<dbReference type="CDD" id="cd09999">
    <property type="entry name" value="Arginase-like_1"/>
    <property type="match status" value="1"/>
</dbReference>
<keyword evidence="1" id="KW-0479">Metal-binding</keyword>
<evidence type="ECO:0000313" key="6">
    <source>
        <dbReference type="Proteomes" id="UP000193711"/>
    </source>
</evidence>
<reference evidence="6" key="1">
    <citation type="submission" date="2017-04" db="EMBL/GenBank/DDBJ databases">
        <authorList>
            <person name="Varghese N."/>
            <person name="Submissions S."/>
        </authorList>
    </citation>
    <scope>NUCLEOTIDE SEQUENCE [LARGE SCALE GENOMIC DNA]</scope>
    <source>
        <strain evidence="6">VKM Ac-2121</strain>
    </source>
</reference>
<accession>A0A1X7P8L7</accession>
<evidence type="ECO:0000256" key="4">
    <source>
        <dbReference type="PROSITE-ProRule" id="PRU00742"/>
    </source>
</evidence>
<evidence type="ECO:0000256" key="2">
    <source>
        <dbReference type="ARBA" id="ARBA00022801"/>
    </source>
</evidence>
<evidence type="ECO:0000313" key="5">
    <source>
        <dbReference type="EMBL" id="SMH46682.1"/>
    </source>
</evidence>
<dbReference type="EMBL" id="FXBM01000002">
    <property type="protein sequence ID" value="SMH46682.1"/>
    <property type="molecule type" value="Genomic_DNA"/>
</dbReference>
<dbReference type="InterPro" id="IPR006035">
    <property type="entry name" value="Ureohydrolase"/>
</dbReference>
<dbReference type="GO" id="GO:0005829">
    <property type="term" value="C:cytosol"/>
    <property type="evidence" value="ECO:0007669"/>
    <property type="project" value="TreeGrafter"/>
</dbReference>